<dbReference type="Proteomes" id="UP000198917">
    <property type="component" value="Unassembled WGS sequence"/>
</dbReference>
<gene>
    <name evidence="2" type="ORF">SAMN05428983_0809</name>
</gene>
<protein>
    <submittedName>
        <fullName evidence="2">Uncharacterized protein</fullName>
    </submittedName>
</protein>
<accession>A0A7Z7BHD3</accession>
<feature type="region of interest" description="Disordered" evidence="1">
    <location>
        <begin position="54"/>
        <end position="103"/>
    </location>
</feature>
<evidence type="ECO:0000256" key="1">
    <source>
        <dbReference type="SAM" id="MobiDB-lite"/>
    </source>
</evidence>
<comment type="caution">
    <text evidence="2">The sequence shown here is derived from an EMBL/GenBank/DDBJ whole genome shotgun (WGS) entry which is preliminary data.</text>
</comment>
<name>A0A7Z7BHD3_9HYPH</name>
<dbReference type="EMBL" id="FNEW01000001">
    <property type="protein sequence ID" value="SDJ24808.1"/>
    <property type="molecule type" value="Genomic_DNA"/>
</dbReference>
<evidence type="ECO:0000313" key="2">
    <source>
        <dbReference type="EMBL" id="SDJ24808.1"/>
    </source>
</evidence>
<reference evidence="2 3" key="1">
    <citation type="submission" date="2016-10" db="EMBL/GenBank/DDBJ databases">
        <authorList>
            <person name="Varghese N."/>
            <person name="Submissions S."/>
        </authorList>
    </citation>
    <scope>NUCLEOTIDE SEQUENCE [LARGE SCALE GENOMIC DNA]</scope>
    <source>
        <strain evidence="2 3">PDC82</strain>
    </source>
</reference>
<dbReference type="RefSeq" id="WP_092731719.1">
    <property type="nucleotide sequence ID" value="NZ_FNEW01000001.1"/>
</dbReference>
<evidence type="ECO:0000313" key="3">
    <source>
        <dbReference type="Proteomes" id="UP000198917"/>
    </source>
</evidence>
<sequence>MEYGFTLHSIRRKGEELAVGKVEEFTNADFKDMVRLGAVREPTADEMKLYKLANPDQAVDLDNDETGVDEPKSGKSKGKAPAKPKADAATGEGAGEGEGGALV</sequence>
<organism evidence="2 3">
    <name type="scientific">Agrobacterium fabrum</name>
    <dbReference type="NCBI Taxonomy" id="1176649"/>
    <lineage>
        <taxon>Bacteria</taxon>
        <taxon>Pseudomonadati</taxon>
        <taxon>Pseudomonadota</taxon>
        <taxon>Alphaproteobacteria</taxon>
        <taxon>Hyphomicrobiales</taxon>
        <taxon>Rhizobiaceae</taxon>
        <taxon>Rhizobium/Agrobacterium group</taxon>
        <taxon>Agrobacterium</taxon>
        <taxon>Agrobacterium tumefaciens complex</taxon>
    </lineage>
</organism>
<feature type="compositionally biased region" description="Acidic residues" evidence="1">
    <location>
        <begin position="59"/>
        <end position="68"/>
    </location>
</feature>
<proteinExistence type="predicted"/>
<feature type="compositionally biased region" description="Gly residues" evidence="1">
    <location>
        <begin position="92"/>
        <end position="103"/>
    </location>
</feature>
<dbReference type="AlphaFoldDB" id="A0A7Z7BHD3"/>